<dbReference type="RefSeq" id="WP_277862946.1">
    <property type="nucleotide sequence ID" value="NZ_JARRAG010000002.1"/>
</dbReference>
<gene>
    <name evidence="2" type="ORF">PZE19_23035</name>
</gene>
<proteinExistence type="predicted"/>
<comment type="caution">
    <text evidence="2">The sequence shown here is derived from an EMBL/GenBank/DDBJ whole genome shotgun (WGS) entry which is preliminary data.</text>
</comment>
<evidence type="ECO:0000313" key="3">
    <source>
        <dbReference type="Proteomes" id="UP001216907"/>
    </source>
</evidence>
<feature type="signal peptide" evidence="1">
    <location>
        <begin position="1"/>
        <end position="23"/>
    </location>
</feature>
<reference evidence="2 3" key="1">
    <citation type="submission" date="2023-03" db="EMBL/GenBank/DDBJ databases">
        <title>Paludisphaera mucosa sp. nov. a novel planctomycete from northern fen.</title>
        <authorList>
            <person name="Ivanova A."/>
        </authorList>
    </citation>
    <scope>NUCLEOTIDE SEQUENCE [LARGE SCALE GENOMIC DNA]</scope>
    <source>
        <strain evidence="2 3">Pla2</strain>
    </source>
</reference>
<sequence length="315" mass="34094">MLRFRDAIWALCLVGSTPLAALAQVATPVARWDVDSEVRVERAITDAGLGAAQGVVVRDGKVYAYGDLVLDVPRVGVIREYEQDLRPTGRVVRLTRAGQPLIIHPTGLTWREKWGTFLGDTVASKAKIVRFDWERAWRDGDLDDAVLDVVDDDVAVNGCRPTFVELAGATLLATADYGEIRPEIRLYDPAALLAAHRSSAPGVVVHRILAGPFNQNLHWDAEGGRLICVQNVVAGLGWRLDAIDLAKAVADGRVDGPDVRVRRDTPAGLDELEGFWPLGADRALFAVARRADNLVIGTVRKPPVATPAPGLTGVR</sequence>
<dbReference type="Proteomes" id="UP001216907">
    <property type="component" value="Unassembled WGS sequence"/>
</dbReference>
<evidence type="ECO:0000256" key="1">
    <source>
        <dbReference type="SAM" id="SignalP"/>
    </source>
</evidence>
<keyword evidence="1" id="KW-0732">Signal</keyword>
<evidence type="ECO:0000313" key="2">
    <source>
        <dbReference type="EMBL" id="MDG3006653.1"/>
    </source>
</evidence>
<dbReference type="EMBL" id="JARRAG010000002">
    <property type="protein sequence ID" value="MDG3006653.1"/>
    <property type="molecule type" value="Genomic_DNA"/>
</dbReference>
<name>A0ABT6FGE4_9BACT</name>
<protein>
    <submittedName>
        <fullName evidence="2">Uncharacterized protein</fullName>
    </submittedName>
</protein>
<keyword evidence="3" id="KW-1185">Reference proteome</keyword>
<feature type="chain" id="PRO_5045801033" evidence="1">
    <location>
        <begin position="24"/>
        <end position="315"/>
    </location>
</feature>
<organism evidence="2 3">
    <name type="scientific">Paludisphaera mucosa</name>
    <dbReference type="NCBI Taxonomy" id="3030827"/>
    <lineage>
        <taxon>Bacteria</taxon>
        <taxon>Pseudomonadati</taxon>
        <taxon>Planctomycetota</taxon>
        <taxon>Planctomycetia</taxon>
        <taxon>Isosphaerales</taxon>
        <taxon>Isosphaeraceae</taxon>
        <taxon>Paludisphaera</taxon>
    </lineage>
</organism>
<accession>A0ABT6FGE4</accession>